<dbReference type="Pfam" id="PF13242">
    <property type="entry name" value="Hydrolase_like"/>
    <property type="match status" value="1"/>
</dbReference>
<feature type="binding site" evidence="8">
    <location>
        <position position="30"/>
    </location>
    <ligand>
        <name>Mg(2+)</name>
        <dbReference type="ChEBI" id="CHEBI:18420"/>
    </ligand>
</feature>
<evidence type="ECO:0000256" key="5">
    <source>
        <dbReference type="PIRNR" id="PIRNR000915"/>
    </source>
</evidence>
<dbReference type="EMBL" id="LGST01000031">
    <property type="protein sequence ID" value="KND98583.1"/>
    <property type="molecule type" value="Genomic_DNA"/>
</dbReference>
<reference evidence="10" key="1">
    <citation type="journal article" date="2015" name="BMC Genomics">
        <title>Draft genome of a commonly misdiagnosed multidrug resistant pathogen Candida auris.</title>
        <authorList>
            <person name="Chatterjee S."/>
            <person name="Alampalli S.V."/>
            <person name="Nageshan R.K."/>
            <person name="Chettiar S.T."/>
            <person name="Joshi S."/>
            <person name="Tatu U.S."/>
        </authorList>
    </citation>
    <scope>NUCLEOTIDE SEQUENCE [LARGE SCALE GENOMIC DNA]</scope>
    <source>
        <strain evidence="10">6684</strain>
    </source>
</reference>
<dbReference type="Gene3D" id="3.40.50.1000">
    <property type="entry name" value="HAD superfamily/HAD-like"/>
    <property type="match status" value="2"/>
</dbReference>
<dbReference type="VEuPathDB" id="FungiDB:B9J08_004417"/>
<comment type="caution">
    <text evidence="9">The sequence shown here is derived from an EMBL/GenBank/DDBJ whole genome shotgun (WGS) entry which is preliminary data.</text>
</comment>
<dbReference type="VEuPathDB" id="FungiDB:CJJ07_000377"/>
<sequence>MTKKALSTKKISTKEEALKLLNHYDHFLFDCDGVIWLGPDIIPGAAELIEHLTKMNKSYAFVTNNSSVSRENYMKKFEKLGIPNVAKNLIFPSCYAAALILKRDLKIPEGSKVWVLGDEGIETELKEAGYVPVGGNDPALDDAWLPDHPLLQVDEDVKAVVVGSTKKFNYMRVSTTLQYLLHKNRSLPFVGTNIDRTYPGPNGTTLPAGGSVVFYMKFTADRDFIDVGKPSSRLLDSILKNCLFDRNKTLMVGDTLYTDVKFGNDGKLGGEAGSSLLVLSGGTSQEEVDQLDGEDPSTVPLYYIESVGHLVDLLRG</sequence>
<gene>
    <name evidence="9" type="ORF">QG37_04479</name>
</gene>
<dbReference type="VEuPathDB" id="FungiDB:CJI96_0005438"/>
<protein>
    <recommendedName>
        <fullName evidence="4 5">4-nitrophenylphosphatase</fullName>
        <shortName evidence="5">PNPPase</shortName>
        <ecNumber evidence="3 5">3.1.3.41</ecNumber>
    </recommendedName>
</protein>
<keyword evidence="8" id="KW-0479">Metal-binding</keyword>
<dbReference type="GO" id="GO:0004035">
    <property type="term" value="F:alkaline phosphatase activity"/>
    <property type="evidence" value="ECO:0007669"/>
    <property type="project" value="UniProtKB-ARBA"/>
</dbReference>
<feature type="active site" description="Proton donor" evidence="6">
    <location>
        <position position="32"/>
    </location>
</feature>
<dbReference type="InterPro" id="IPR036412">
    <property type="entry name" value="HAD-like_sf"/>
</dbReference>
<dbReference type="VEuPathDB" id="FungiDB:QG37_04479"/>
<dbReference type="VEuPathDB" id="FungiDB:CJI97_004480"/>
<dbReference type="Pfam" id="PF13344">
    <property type="entry name" value="Hydrolase_6"/>
    <property type="match status" value="1"/>
</dbReference>
<dbReference type="NCBIfam" id="TIGR01460">
    <property type="entry name" value="HAD-SF-IIA"/>
    <property type="match status" value="1"/>
</dbReference>
<dbReference type="PIRSF" id="PIRSF000915">
    <property type="entry name" value="PGP-type_phosphatase"/>
    <property type="match status" value="1"/>
</dbReference>
<evidence type="ECO:0000256" key="1">
    <source>
        <dbReference type="ARBA" id="ARBA00022801"/>
    </source>
</evidence>
<feature type="active site" description="Nucleophile" evidence="6">
    <location>
        <position position="30"/>
    </location>
</feature>
<evidence type="ECO:0000256" key="7">
    <source>
        <dbReference type="PIRSR" id="PIRSR000915-2"/>
    </source>
</evidence>
<dbReference type="GO" id="GO:0046872">
    <property type="term" value="F:metal ion binding"/>
    <property type="evidence" value="ECO:0007669"/>
    <property type="project" value="UniProtKB-KW"/>
</dbReference>
<dbReference type="SUPFAM" id="SSF56784">
    <property type="entry name" value="HAD-like"/>
    <property type="match status" value="1"/>
</dbReference>
<dbReference type="GO" id="GO:0008967">
    <property type="term" value="F:phosphoglycolate phosphatase activity"/>
    <property type="evidence" value="ECO:0007669"/>
    <property type="project" value="TreeGrafter"/>
</dbReference>
<dbReference type="EC" id="3.1.3.41" evidence="3 5"/>
<feature type="binding site" evidence="8">
    <location>
        <position position="32"/>
    </location>
    <ligand>
        <name>Mg(2+)</name>
        <dbReference type="ChEBI" id="CHEBI:18420"/>
    </ligand>
</feature>
<keyword evidence="1 5" id="KW-0378">Hydrolase</keyword>
<dbReference type="VEuPathDB" id="FungiDB:CJJ09_004999"/>
<evidence type="ECO:0000313" key="9">
    <source>
        <dbReference type="EMBL" id="KND98583.1"/>
    </source>
</evidence>
<feature type="binding site" evidence="8">
    <location>
        <position position="254"/>
    </location>
    <ligand>
        <name>Mg(2+)</name>
        <dbReference type="ChEBI" id="CHEBI:18420"/>
    </ligand>
</feature>
<keyword evidence="8" id="KW-0460">Magnesium</keyword>
<dbReference type="AlphaFoldDB" id="A0A0L0NX78"/>
<dbReference type="FunFam" id="3.40.50.1000:FF:000039">
    <property type="entry name" value="Phosphoglycolate phosphatase"/>
    <property type="match status" value="1"/>
</dbReference>
<organism evidence="9 10">
    <name type="scientific">Candidozyma auris</name>
    <name type="common">Yeast</name>
    <name type="synonym">Candida auris</name>
    <dbReference type="NCBI Taxonomy" id="498019"/>
    <lineage>
        <taxon>Eukaryota</taxon>
        <taxon>Fungi</taxon>
        <taxon>Dikarya</taxon>
        <taxon>Ascomycota</taxon>
        <taxon>Saccharomycotina</taxon>
        <taxon>Pichiomycetes</taxon>
        <taxon>Metschnikowiaceae</taxon>
        <taxon>Candidozyma</taxon>
    </lineage>
</organism>
<feature type="binding site" evidence="7">
    <location>
        <position position="229"/>
    </location>
    <ligand>
        <name>substrate</name>
    </ligand>
</feature>
<evidence type="ECO:0000256" key="6">
    <source>
        <dbReference type="PIRSR" id="PIRSR000915-1"/>
    </source>
</evidence>
<dbReference type="GO" id="GO:0005737">
    <property type="term" value="C:cytoplasm"/>
    <property type="evidence" value="ECO:0007669"/>
    <property type="project" value="TreeGrafter"/>
</dbReference>
<dbReference type="InterPro" id="IPR006357">
    <property type="entry name" value="HAD-SF_hydro_IIA"/>
</dbReference>
<dbReference type="PANTHER" id="PTHR19288:SF46">
    <property type="entry name" value="HALOACID DEHALOGENASE-LIKE HYDROLASE DOMAIN-CONTAINING PROTEIN 2"/>
    <property type="match status" value="1"/>
</dbReference>
<evidence type="ECO:0000256" key="8">
    <source>
        <dbReference type="PIRSR" id="PIRSR000915-3"/>
    </source>
</evidence>
<name>A0A0L0NX78_CANAR</name>
<proteinExistence type="predicted"/>
<dbReference type="Proteomes" id="UP000037122">
    <property type="component" value="Unassembled WGS sequence"/>
</dbReference>
<evidence type="ECO:0000256" key="4">
    <source>
        <dbReference type="ARBA" id="ARBA00069197"/>
    </source>
</evidence>
<evidence type="ECO:0000256" key="2">
    <source>
        <dbReference type="ARBA" id="ARBA00050247"/>
    </source>
</evidence>
<accession>A0A0L0NX78</accession>
<evidence type="ECO:0000313" key="10">
    <source>
        <dbReference type="Proteomes" id="UP000037122"/>
    </source>
</evidence>
<dbReference type="PANTHER" id="PTHR19288">
    <property type="entry name" value="4-NITROPHENYLPHOSPHATASE-RELATED"/>
    <property type="match status" value="1"/>
</dbReference>
<comment type="catalytic activity">
    <reaction evidence="2 5">
        <text>4-nitrophenyl phosphate + H2O = 4-nitrophenol + phosphate + H(+)</text>
        <dbReference type="Rhea" id="RHEA:21664"/>
        <dbReference type="ChEBI" id="CHEBI:15377"/>
        <dbReference type="ChEBI" id="CHEBI:15378"/>
        <dbReference type="ChEBI" id="CHEBI:43474"/>
        <dbReference type="ChEBI" id="CHEBI:57917"/>
        <dbReference type="ChEBI" id="CHEBI:61146"/>
        <dbReference type="EC" id="3.1.3.41"/>
    </reaction>
</comment>
<dbReference type="InterPro" id="IPR006349">
    <property type="entry name" value="PGP_euk"/>
</dbReference>
<evidence type="ECO:0000256" key="3">
    <source>
        <dbReference type="ARBA" id="ARBA00066659"/>
    </source>
</evidence>
<dbReference type="InterPro" id="IPR023214">
    <property type="entry name" value="HAD_sf"/>
</dbReference>
<dbReference type="NCBIfam" id="TIGR01452">
    <property type="entry name" value="PGP_euk"/>
    <property type="match status" value="1"/>
</dbReference>
<comment type="cofactor">
    <cofactor evidence="8">
        <name>Mg(2+)</name>
        <dbReference type="ChEBI" id="CHEBI:18420"/>
    </cofactor>
    <text evidence="8">Divalent metal ions. Mg(2+) is the most effective.</text>
</comment>